<accession>A0A8S5R1L9</accession>
<protein>
    <submittedName>
        <fullName evidence="1">Uncharacterized protein</fullName>
    </submittedName>
</protein>
<name>A0A8S5R1L9_9CAUD</name>
<dbReference type="EMBL" id="BK015790">
    <property type="protein sequence ID" value="DAE24977.1"/>
    <property type="molecule type" value="Genomic_DNA"/>
</dbReference>
<organism evidence="1">
    <name type="scientific">Podoviridae sp. ctYFd1</name>
    <dbReference type="NCBI Taxonomy" id="2826560"/>
    <lineage>
        <taxon>Viruses</taxon>
        <taxon>Duplodnaviria</taxon>
        <taxon>Heunggongvirae</taxon>
        <taxon>Uroviricota</taxon>
        <taxon>Caudoviricetes</taxon>
    </lineage>
</organism>
<evidence type="ECO:0000313" key="1">
    <source>
        <dbReference type="EMBL" id="DAE24977.1"/>
    </source>
</evidence>
<reference evidence="1" key="1">
    <citation type="journal article" date="2021" name="Proc. Natl. Acad. Sci. U.S.A.">
        <title>A Catalog of Tens of Thousands of Viruses from Human Metagenomes Reveals Hidden Associations with Chronic Diseases.</title>
        <authorList>
            <person name="Tisza M.J."/>
            <person name="Buck C.B."/>
        </authorList>
    </citation>
    <scope>NUCLEOTIDE SEQUENCE</scope>
    <source>
        <strain evidence="1">CtYFd1</strain>
    </source>
</reference>
<proteinExistence type="predicted"/>
<sequence length="53" mass="5225">MTRSAVPSPVSTPEAANAALAAEACWRPALRIRSASTFAAAFDASASASACAA</sequence>